<dbReference type="Pfam" id="PF05235">
    <property type="entry name" value="CHAD"/>
    <property type="match status" value="1"/>
</dbReference>
<feature type="region of interest" description="Disordered" evidence="1">
    <location>
        <begin position="1"/>
        <end position="62"/>
    </location>
</feature>
<proteinExistence type="predicted"/>
<feature type="compositionally biased region" description="Basic and acidic residues" evidence="1">
    <location>
        <begin position="240"/>
        <end position="259"/>
    </location>
</feature>
<protein>
    <submittedName>
        <fullName evidence="3">CHAD domain-containing protein</fullName>
    </submittedName>
</protein>
<feature type="domain" description="CHAD" evidence="2">
    <location>
        <begin position="480"/>
        <end position="757"/>
    </location>
</feature>
<keyword evidence="4" id="KW-1185">Reference proteome</keyword>
<dbReference type="InterPro" id="IPR007899">
    <property type="entry name" value="CHAD_dom"/>
</dbReference>
<dbReference type="OrthoDB" id="9777271at2"/>
<dbReference type="SMART" id="SM00880">
    <property type="entry name" value="CHAD"/>
    <property type="match status" value="1"/>
</dbReference>
<feature type="region of interest" description="Disordered" evidence="1">
    <location>
        <begin position="117"/>
        <end position="144"/>
    </location>
</feature>
<dbReference type="PANTHER" id="PTHR39339">
    <property type="entry name" value="SLR1444 PROTEIN"/>
    <property type="match status" value="1"/>
</dbReference>
<feature type="compositionally biased region" description="Basic and acidic residues" evidence="1">
    <location>
        <begin position="125"/>
        <end position="134"/>
    </location>
</feature>
<feature type="region of interest" description="Disordered" evidence="1">
    <location>
        <begin position="234"/>
        <end position="260"/>
    </location>
</feature>
<evidence type="ECO:0000259" key="2">
    <source>
        <dbReference type="PROSITE" id="PS51708"/>
    </source>
</evidence>
<organism evidence="3 4">
    <name type="scientific">Nocardioides immobilis</name>
    <dbReference type="NCBI Taxonomy" id="2049295"/>
    <lineage>
        <taxon>Bacteria</taxon>
        <taxon>Bacillati</taxon>
        <taxon>Actinomycetota</taxon>
        <taxon>Actinomycetes</taxon>
        <taxon>Propionibacteriales</taxon>
        <taxon>Nocardioidaceae</taxon>
        <taxon>Nocardioides</taxon>
    </lineage>
</organism>
<dbReference type="PANTHER" id="PTHR39339:SF1">
    <property type="entry name" value="CHAD DOMAIN-CONTAINING PROTEIN"/>
    <property type="match status" value="1"/>
</dbReference>
<accession>A0A417Y5J0</accession>
<dbReference type="PROSITE" id="PS51708">
    <property type="entry name" value="CHAD"/>
    <property type="match status" value="1"/>
</dbReference>
<evidence type="ECO:0000256" key="1">
    <source>
        <dbReference type="SAM" id="MobiDB-lite"/>
    </source>
</evidence>
<feature type="compositionally biased region" description="Basic and acidic residues" evidence="1">
    <location>
        <begin position="21"/>
        <end position="38"/>
    </location>
</feature>
<evidence type="ECO:0000313" key="3">
    <source>
        <dbReference type="EMBL" id="RHW27962.1"/>
    </source>
</evidence>
<feature type="region of interest" description="Disordered" evidence="1">
    <location>
        <begin position="423"/>
        <end position="444"/>
    </location>
</feature>
<dbReference type="Gene3D" id="1.40.20.10">
    <property type="entry name" value="CHAD domain"/>
    <property type="match status" value="1"/>
</dbReference>
<dbReference type="EMBL" id="QXGH01000011">
    <property type="protein sequence ID" value="RHW27962.1"/>
    <property type="molecule type" value="Genomic_DNA"/>
</dbReference>
<dbReference type="AlphaFoldDB" id="A0A417Y5J0"/>
<comment type="caution">
    <text evidence="3">The sequence shown here is derived from an EMBL/GenBank/DDBJ whole genome shotgun (WGS) entry which is preliminary data.</text>
</comment>
<evidence type="ECO:0000313" key="4">
    <source>
        <dbReference type="Proteomes" id="UP000283644"/>
    </source>
</evidence>
<sequence length="762" mass="81303">MAVGVLDQRGDQLGPGVAGPHDGRRLTERQRDRGRDHAPVGVPHDLRRRPPRHGRLRLQPGSYGVRQRLGRPAHDLVGLGGPHVVAVQRRAVGRRHPGTEARVLGEAGELVQRAGVPGRRPLPQVRRDPEHQGRDPGAVVPDPIGDRVRHQRVQGDAGAAALDERIRRQRGQCVVGVAVGEDVGQQPVVHPAGDGRDLEQLRVELVEGEPGEVTDQVVGGRRQHRAPWLDRRRAMLHPGRGPEHQRERQPARPGADRRPGAPVVDAVVAQHLVGGVLVERGHPQRGHQRLQLRGEPAERLLRGSGHHAGGVGQGGQRAPQRVRTGAEVAELVHQDQQVALRQVGEDVGETRAGRHQLPAVEGDHVVARALAAPRRLAQRGTLAGAAGAAQQQQPRVGIAFEELVEPPAELLRADVAALVDGAAESGEAGPRRRPAGGKVLERTHRGRVGDTASSFLRVGVSLPSACPTPERGRVGRMGRDATAGEMLTDIVGALASTIGERQAAALADEPDAVHQLRTSVRRLRNVLAAFSQYAEPSAVGGLRAQLAEYGDRLGEARDLEVRVEWCERMAAEVGLDSVLRGRLVAPVVAAHADAHSAFVAWAASPEAQEMTAALGAWATRPALAIGSARPAHVVAREVLTAQIDRVLKRADDHASDPEAAHALRKAARRLRHTADAVTRPPAEVLGKDEAALGSLGSRIQSLLGDHRDALLLADHVRESLPDEPAPRASYLTAVDAAERTAAEALAAVPEVLEELEARVGKA</sequence>
<dbReference type="Proteomes" id="UP000283644">
    <property type="component" value="Unassembled WGS sequence"/>
</dbReference>
<name>A0A417Y5J0_9ACTN</name>
<dbReference type="InterPro" id="IPR038186">
    <property type="entry name" value="CHAD_dom_sf"/>
</dbReference>
<feature type="compositionally biased region" description="Basic residues" evidence="1">
    <location>
        <begin position="46"/>
        <end position="56"/>
    </location>
</feature>
<gene>
    <name evidence="3" type="ORF">D0Z08_06680</name>
</gene>
<reference evidence="3 4" key="1">
    <citation type="submission" date="2018-09" db="EMBL/GenBank/DDBJ databases">
        <title>Genome sequencing of Nocardioides immobilis CCTCC AB 2017083 for comparison to Nocardioides silvaticus.</title>
        <authorList>
            <person name="Li C."/>
            <person name="Wang G."/>
        </authorList>
    </citation>
    <scope>NUCLEOTIDE SEQUENCE [LARGE SCALE GENOMIC DNA]</scope>
    <source>
        <strain evidence="3 4">CCTCC AB 2017083</strain>
    </source>
</reference>